<dbReference type="SUPFAM" id="SSF51338">
    <property type="entry name" value="Composite domain of metallo-dependent hydrolases"/>
    <property type="match status" value="1"/>
</dbReference>
<organism evidence="1">
    <name type="scientific">marine metagenome</name>
    <dbReference type="NCBI Taxonomy" id="408172"/>
    <lineage>
        <taxon>unclassified sequences</taxon>
        <taxon>metagenomes</taxon>
        <taxon>ecological metagenomes</taxon>
    </lineage>
</organism>
<dbReference type="PANTHER" id="PTHR11647">
    <property type="entry name" value="HYDRANTOINASE/DIHYDROPYRIMIDINASE FAMILY MEMBER"/>
    <property type="match status" value="1"/>
</dbReference>
<accession>A0A382RWZ5</accession>
<sequence>MIDTVIKGGTVVTPAGVGQWDIGLEGEKIAVVAMPGLLPSEGVRTIEAAGKIVLPGGVEAHAHAAANVQEGLRELVPGTPNAGPAVHSLGAIWGGTT</sequence>
<protein>
    <recommendedName>
        <fullName evidence="2">Amidohydrolase 3 domain-containing protein</fullName>
    </recommendedName>
</protein>
<gene>
    <name evidence="1" type="ORF">METZ01_LOCUS355063</name>
</gene>
<dbReference type="AlphaFoldDB" id="A0A382RWZ5"/>
<feature type="non-terminal residue" evidence="1">
    <location>
        <position position="97"/>
    </location>
</feature>
<dbReference type="InterPro" id="IPR050378">
    <property type="entry name" value="Metallo-dep_Hydrolases_sf"/>
</dbReference>
<dbReference type="Gene3D" id="2.30.40.10">
    <property type="entry name" value="Urease, subunit C, domain 1"/>
    <property type="match status" value="1"/>
</dbReference>
<reference evidence="1" key="1">
    <citation type="submission" date="2018-05" db="EMBL/GenBank/DDBJ databases">
        <authorList>
            <person name="Lanie J.A."/>
            <person name="Ng W.-L."/>
            <person name="Kazmierczak K.M."/>
            <person name="Andrzejewski T.M."/>
            <person name="Davidsen T.M."/>
            <person name="Wayne K.J."/>
            <person name="Tettelin H."/>
            <person name="Glass J.I."/>
            <person name="Rusch D."/>
            <person name="Podicherti R."/>
            <person name="Tsui H.-C.T."/>
            <person name="Winkler M.E."/>
        </authorList>
    </citation>
    <scope>NUCLEOTIDE SEQUENCE</scope>
</reference>
<dbReference type="GO" id="GO:0016810">
    <property type="term" value="F:hydrolase activity, acting on carbon-nitrogen (but not peptide) bonds"/>
    <property type="evidence" value="ECO:0007669"/>
    <property type="project" value="InterPro"/>
</dbReference>
<dbReference type="PANTHER" id="PTHR11647:SF1">
    <property type="entry name" value="COLLAPSIN RESPONSE MEDIATOR PROTEIN"/>
    <property type="match status" value="1"/>
</dbReference>
<name>A0A382RWZ5_9ZZZZ</name>
<dbReference type="EMBL" id="UINC01124809">
    <property type="protein sequence ID" value="SVD02209.1"/>
    <property type="molecule type" value="Genomic_DNA"/>
</dbReference>
<evidence type="ECO:0008006" key="2">
    <source>
        <dbReference type="Google" id="ProtNLM"/>
    </source>
</evidence>
<dbReference type="InterPro" id="IPR011059">
    <property type="entry name" value="Metal-dep_hydrolase_composite"/>
</dbReference>
<proteinExistence type="predicted"/>
<evidence type="ECO:0000313" key="1">
    <source>
        <dbReference type="EMBL" id="SVD02209.1"/>
    </source>
</evidence>